<dbReference type="AlphaFoldDB" id="A0A834H0J5"/>
<evidence type="ECO:0000259" key="4">
    <source>
        <dbReference type="Pfam" id="PF01419"/>
    </source>
</evidence>
<dbReference type="Gene3D" id="2.100.10.30">
    <property type="entry name" value="Jacalin-like lectin domain"/>
    <property type="match status" value="1"/>
</dbReference>
<reference evidence="5" key="1">
    <citation type="submission" date="2019-11" db="EMBL/GenBank/DDBJ databases">
        <authorList>
            <person name="Liu Y."/>
            <person name="Hou J."/>
            <person name="Li T.-Q."/>
            <person name="Guan C.-H."/>
            <person name="Wu X."/>
            <person name="Wu H.-Z."/>
            <person name="Ling F."/>
            <person name="Zhang R."/>
            <person name="Shi X.-G."/>
            <person name="Ren J.-P."/>
            <person name="Chen E.-F."/>
            <person name="Sun J.-M."/>
        </authorList>
    </citation>
    <scope>NUCLEOTIDE SEQUENCE</scope>
    <source>
        <strain evidence="5">Adult_tree_wgs_1</strain>
        <tissue evidence="5">Leaves</tissue>
    </source>
</reference>
<dbReference type="SUPFAM" id="SSF51101">
    <property type="entry name" value="Mannose-binding lectins"/>
    <property type="match status" value="1"/>
</dbReference>
<evidence type="ECO:0000256" key="1">
    <source>
        <dbReference type="ARBA" id="ARBA00006568"/>
    </source>
</evidence>
<feature type="domain" description="Jacalin-type lectin" evidence="4">
    <location>
        <begin position="141"/>
        <end position="203"/>
    </location>
</feature>
<gene>
    <name evidence="5" type="ORF">RHSIM_Rhsim05G0060100</name>
</gene>
<feature type="region of interest" description="Disordered" evidence="3">
    <location>
        <begin position="56"/>
        <end position="75"/>
    </location>
</feature>
<evidence type="ECO:0000256" key="2">
    <source>
        <dbReference type="ARBA" id="ARBA00022734"/>
    </source>
</evidence>
<comment type="caution">
    <text evidence="5">The sequence shown here is derived from an EMBL/GenBank/DDBJ whole genome shotgun (WGS) entry which is preliminary data.</text>
</comment>
<keyword evidence="2" id="KW-0430">Lectin</keyword>
<dbReference type="InterPro" id="IPR036404">
    <property type="entry name" value="Jacalin-like_lectin_dom_sf"/>
</dbReference>
<keyword evidence="6" id="KW-1185">Reference proteome</keyword>
<dbReference type="GO" id="GO:0030246">
    <property type="term" value="F:carbohydrate binding"/>
    <property type="evidence" value="ECO:0007669"/>
    <property type="project" value="UniProtKB-KW"/>
</dbReference>
<dbReference type="EMBL" id="WJXA01000005">
    <property type="protein sequence ID" value="KAF7143208.1"/>
    <property type="molecule type" value="Genomic_DNA"/>
</dbReference>
<dbReference type="InterPro" id="IPR001229">
    <property type="entry name" value="Jacalin-like_lectin_dom"/>
</dbReference>
<dbReference type="Proteomes" id="UP000626092">
    <property type="component" value="Unassembled WGS sequence"/>
</dbReference>
<dbReference type="OrthoDB" id="1901752at2759"/>
<organism evidence="5 6">
    <name type="scientific">Rhododendron simsii</name>
    <name type="common">Sims's rhododendron</name>
    <dbReference type="NCBI Taxonomy" id="118357"/>
    <lineage>
        <taxon>Eukaryota</taxon>
        <taxon>Viridiplantae</taxon>
        <taxon>Streptophyta</taxon>
        <taxon>Embryophyta</taxon>
        <taxon>Tracheophyta</taxon>
        <taxon>Spermatophyta</taxon>
        <taxon>Magnoliopsida</taxon>
        <taxon>eudicotyledons</taxon>
        <taxon>Gunneridae</taxon>
        <taxon>Pentapetalae</taxon>
        <taxon>asterids</taxon>
        <taxon>Ericales</taxon>
        <taxon>Ericaceae</taxon>
        <taxon>Ericoideae</taxon>
        <taxon>Rhodoreae</taxon>
        <taxon>Rhododendron</taxon>
    </lineage>
</organism>
<sequence length="205" mass="22008">MISVDVGVCLASNPRGLEALKRQLGWLLDASSTSLLRRLNMESSFGKVTGDEGWKSLGPWGPRGSQRSRSEASYKADGPVMEMTVHYSQLSPVSDTESIDAISFQSESCEGTLIGCSEIIGSSHGKMTQKSNIKVSGAIPLGPWGGQGGSFWVYKTDVTPIMEITLRYGEIIDSVLFRNYGRPNGDVVGCSDRFGGSGGHNHETV</sequence>
<proteinExistence type="inferred from homology"/>
<evidence type="ECO:0000313" key="6">
    <source>
        <dbReference type="Proteomes" id="UP000626092"/>
    </source>
</evidence>
<protein>
    <recommendedName>
        <fullName evidence="4">Jacalin-type lectin domain-containing protein</fullName>
    </recommendedName>
</protein>
<name>A0A834H0J5_RHOSS</name>
<comment type="similarity">
    <text evidence="1">Belongs to the jacalin lectin family.</text>
</comment>
<dbReference type="Pfam" id="PF01419">
    <property type="entry name" value="Jacalin"/>
    <property type="match status" value="1"/>
</dbReference>
<evidence type="ECO:0000313" key="5">
    <source>
        <dbReference type="EMBL" id="KAF7143208.1"/>
    </source>
</evidence>
<evidence type="ECO:0000256" key="3">
    <source>
        <dbReference type="SAM" id="MobiDB-lite"/>
    </source>
</evidence>
<accession>A0A834H0J5</accession>